<dbReference type="Gene3D" id="2.60.40.2250">
    <property type="match status" value="1"/>
</dbReference>
<dbReference type="GO" id="GO:0008233">
    <property type="term" value="F:peptidase activity"/>
    <property type="evidence" value="ECO:0007669"/>
    <property type="project" value="UniProtKB-KW"/>
</dbReference>
<proteinExistence type="predicted"/>
<organism evidence="2 3">
    <name type="scientific">Roseimicrobium gellanilyticum</name>
    <dbReference type="NCBI Taxonomy" id="748857"/>
    <lineage>
        <taxon>Bacteria</taxon>
        <taxon>Pseudomonadati</taxon>
        <taxon>Verrucomicrobiota</taxon>
        <taxon>Verrucomicrobiia</taxon>
        <taxon>Verrucomicrobiales</taxon>
        <taxon>Verrucomicrobiaceae</taxon>
        <taxon>Roseimicrobium</taxon>
    </lineage>
</organism>
<gene>
    <name evidence="2" type="ORF">DES53_104261</name>
</gene>
<sequence length="274" mass="30935">MTLDASCSLTYATKSEVPAIFMLRPRSGWAQWIMREEFMLDPQVPVVEYTDFYGNLCQRVVMPKGEFRFSMSCRASVPDHIDAMPTAKRVPVAQLPVELLHYLLPSRYCQSDKLSRLAYSITGNVPRTYQQIARLRNWVHENIEYEYGTSNASTSALETVNTKRGVCRDFAHLGIALCRAVSVPARMVVGFLHELEPMDLHAWYEAYIGGRWFTFDATEDEPKGNRIVIAYGRDAADVAQATLYGAFTCTEMKVTVGAVCERTEGERPTPPEVL</sequence>
<dbReference type="OrthoDB" id="9787782at2"/>
<evidence type="ECO:0000313" key="3">
    <source>
        <dbReference type="Proteomes" id="UP000253426"/>
    </source>
</evidence>
<protein>
    <submittedName>
        <fullName evidence="2">Transglutaminase-like putative cysteine protease</fullName>
    </submittedName>
</protein>
<dbReference type="PANTHER" id="PTHR33490:SF12">
    <property type="entry name" value="BLL5557 PROTEIN"/>
    <property type="match status" value="1"/>
</dbReference>
<accession>A0A366HPJ6</accession>
<dbReference type="EMBL" id="QNRR01000004">
    <property type="protein sequence ID" value="RBP44441.1"/>
    <property type="molecule type" value="Genomic_DNA"/>
</dbReference>
<dbReference type="SMART" id="SM00460">
    <property type="entry name" value="TGc"/>
    <property type="match status" value="1"/>
</dbReference>
<keyword evidence="3" id="KW-1185">Reference proteome</keyword>
<keyword evidence="2" id="KW-0378">Hydrolase</keyword>
<feature type="domain" description="Transglutaminase-like" evidence="1">
    <location>
        <begin position="159"/>
        <end position="219"/>
    </location>
</feature>
<reference evidence="2 3" key="1">
    <citation type="submission" date="2018-06" db="EMBL/GenBank/DDBJ databases">
        <title>Genomic Encyclopedia of Type Strains, Phase IV (KMG-IV): sequencing the most valuable type-strain genomes for metagenomic binning, comparative biology and taxonomic classification.</title>
        <authorList>
            <person name="Goeker M."/>
        </authorList>
    </citation>
    <scope>NUCLEOTIDE SEQUENCE [LARGE SCALE GENOMIC DNA]</scope>
    <source>
        <strain evidence="2 3">DSM 25532</strain>
    </source>
</reference>
<evidence type="ECO:0000313" key="2">
    <source>
        <dbReference type="EMBL" id="RBP44441.1"/>
    </source>
</evidence>
<dbReference type="Pfam" id="PF01841">
    <property type="entry name" value="Transglut_core"/>
    <property type="match status" value="1"/>
</dbReference>
<dbReference type="SUPFAM" id="SSF54001">
    <property type="entry name" value="Cysteine proteinases"/>
    <property type="match status" value="1"/>
</dbReference>
<dbReference type="GO" id="GO:0006508">
    <property type="term" value="P:proteolysis"/>
    <property type="evidence" value="ECO:0007669"/>
    <property type="project" value="UniProtKB-KW"/>
</dbReference>
<name>A0A366HPJ6_9BACT</name>
<dbReference type="InterPro" id="IPR038765">
    <property type="entry name" value="Papain-like_cys_pep_sf"/>
</dbReference>
<dbReference type="Proteomes" id="UP000253426">
    <property type="component" value="Unassembled WGS sequence"/>
</dbReference>
<evidence type="ECO:0000259" key="1">
    <source>
        <dbReference type="SMART" id="SM00460"/>
    </source>
</evidence>
<dbReference type="PANTHER" id="PTHR33490">
    <property type="entry name" value="BLR5614 PROTEIN-RELATED"/>
    <property type="match status" value="1"/>
</dbReference>
<comment type="caution">
    <text evidence="2">The sequence shown here is derived from an EMBL/GenBank/DDBJ whole genome shotgun (WGS) entry which is preliminary data.</text>
</comment>
<dbReference type="AlphaFoldDB" id="A0A366HPJ6"/>
<dbReference type="Gene3D" id="3.10.620.30">
    <property type="match status" value="1"/>
</dbReference>
<dbReference type="InterPro" id="IPR002931">
    <property type="entry name" value="Transglutaminase-like"/>
</dbReference>
<keyword evidence="2" id="KW-0645">Protease</keyword>
<dbReference type="RefSeq" id="WP_113958846.1">
    <property type="nucleotide sequence ID" value="NZ_QNRR01000004.1"/>
</dbReference>